<evidence type="ECO:0000313" key="2">
    <source>
        <dbReference type="Proteomes" id="UP001057402"/>
    </source>
</evidence>
<organism evidence="1 2">
    <name type="scientific">Melastoma candidum</name>
    <dbReference type="NCBI Taxonomy" id="119954"/>
    <lineage>
        <taxon>Eukaryota</taxon>
        <taxon>Viridiplantae</taxon>
        <taxon>Streptophyta</taxon>
        <taxon>Embryophyta</taxon>
        <taxon>Tracheophyta</taxon>
        <taxon>Spermatophyta</taxon>
        <taxon>Magnoliopsida</taxon>
        <taxon>eudicotyledons</taxon>
        <taxon>Gunneridae</taxon>
        <taxon>Pentapetalae</taxon>
        <taxon>rosids</taxon>
        <taxon>malvids</taxon>
        <taxon>Myrtales</taxon>
        <taxon>Melastomataceae</taxon>
        <taxon>Melastomatoideae</taxon>
        <taxon>Melastomateae</taxon>
        <taxon>Melastoma</taxon>
    </lineage>
</organism>
<evidence type="ECO:0000313" key="1">
    <source>
        <dbReference type="EMBL" id="KAI4319685.1"/>
    </source>
</evidence>
<sequence length="598" mass="66280">MGENLPRQLPKDETFSWEKDGSFSKPSMEAMKTRVKQLDPKDLPAFLAQVSRAKEMGTVSWEYMILLYEVVARVCGINVVPHIDEIMKSVITTLGANVVSSHLQQACSKVVVAIARYGIEPTTLEDEKRRIIHSLCKPLSDFLVGSRESLTSGAALCLEALVHLDNWQFAADEMVNRVCQNAVAALGHKSTQSDPHMGLVMSLAEHNPLIVEAYARLLIQSGLQILHRGVAEENAHKRRSAIQMIHILMKCLDPRSVYSELKVVTEEMELLQSDSVQFVRGAALEARDTAIKIATEEEIKLEKDSCSIIGSNFRQRRGGRRIVGGSSSDRSSRSVSPESHVVDGYSLQLESPISSKQASPSLSSDRSSVTRKLWSFENGTVDISLKDGLFSGLGNKEDLHDTHSGDFTDQTLDNDVCNCIDEFQGFGTRSCMNEEEVLIFDPISQDSPGEQDSSNIGSVCSMQTPIRAVEVPSPDEMNVKSLKGRIQRLKSMPTCRNKLNFTEDRQLNGSFNIHETNKANTTLDGSVEFYNGMACARTVDSEPDKKDKSATGIDYKRQPSTKAYFGTIFCVFFLIVLVLNASLLWINLSYESDHLVPT</sequence>
<dbReference type="EMBL" id="CM042889">
    <property type="protein sequence ID" value="KAI4319685.1"/>
    <property type="molecule type" value="Genomic_DNA"/>
</dbReference>
<dbReference type="Proteomes" id="UP001057402">
    <property type="component" value="Chromosome 10"/>
</dbReference>
<comment type="caution">
    <text evidence="1">The sequence shown here is derived from an EMBL/GenBank/DDBJ whole genome shotgun (WGS) entry which is preliminary data.</text>
</comment>
<accession>A0ACB9MAI1</accession>
<proteinExistence type="predicted"/>
<protein>
    <submittedName>
        <fullName evidence="1">Uncharacterized protein</fullName>
    </submittedName>
</protein>
<reference evidence="2" key="1">
    <citation type="journal article" date="2023" name="Front. Plant Sci.">
        <title>Chromosomal-level genome assembly of Melastoma candidum provides insights into trichome evolution.</title>
        <authorList>
            <person name="Zhong Y."/>
            <person name="Wu W."/>
            <person name="Sun C."/>
            <person name="Zou P."/>
            <person name="Liu Y."/>
            <person name="Dai S."/>
            <person name="Zhou R."/>
        </authorList>
    </citation>
    <scope>NUCLEOTIDE SEQUENCE [LARGE SCALE GENOMIC DNA]</scope>
</reference>
<name>A0ACB9MAI1_9MYRT</name>
<gene>
    <name evidence="1" type="ORF">MLD38_033256</name>
</gene>
<keyword evidence="2" id="KW-1185">Reference proteome</keyword>